<dbReference type="Proteomes" id="UP000321629">
    <property type="component" value="Unassembled WGS sequence"/>
</dbReference>
<reference evidence="1 2" key="1">
    <citation type="submission" date="2019-07" db="EMBL/GenBank/DDBJ databases">
        <title>Rapid identification of Enteric Bacteria from Whole Genome Sequences (WGS) using Average Nucleotide Identity (ANI).</title>
        <authorList>
            <person name="Lane C."/>
        </authorList>
    </citation>
    <scope>NUCLEOTIDE SEQUENCE [LARGE SCALE GENOMIC DNA]</scope>
    <source>
        <strain evidence="1 2">2016D-0084</strain>
    </source>
</reference>
<proteinExistence type="predicted"/>
<gene>
    <name evidence="1" type="ORF">FPD38_08020</name>
</gene>
<dbReference type="AlphaFoldDB" id="A0A5C7DPU0"/>
<sequence>MSKKVLKTIELHGSKSGEISICNISNPYGVGSEDVLSIAIALKKESGVDWKIHIPYENLKELILALQEIEKTKA</sequence>
<comment type="caution">
    <text evidence="1">The sequence shown here is derived from an EMBL/GenBank/DDBJ whole genome shotgun (WGS) entry which is preliminary data.</text>
</comment>
<evidence type="ECO:0000313" key="2">
    <source>
        <dbReference type="Proteomes" id="UP000321629"/>
    </source>
</evidence>
<organism evidence="1 2">
    <name type="scientific">Campylobacter volucris</name>
    <dbReference type="NCBI Taxonomy" id="1031542"/>
    <lineage>
        <taxon>Bacteria</taxon>
        <taxon>Pseudomonadati</taxon>
        <taxon>Campylobacterota</taxon>
        <taxon>Epsilonproteobacteria</taxon>
        <taxon>Campylobacterales</taxon>
        <taxon>Campylobacteraceae</taxon>
        <taxon>Campylobacter</taxon>
    </lineage>
</organism>
<dbReference type="EMBL" id="VOWJ01000036">
    <property type="protein sequence ID" value="TXE85452.1"/>
    <property type="molecule type" value="Genomic_DNA"/>
</dbReference>
<evidence type="ECO:0000313" key="1">
    <source>
        <dbReference type="EMBL" id="TXE85452.1"/>
    </source>
</evidence>
<dbReference type="RefSeq" id="WP_147556297.1">
    <property type="nucleotide sequence ID" value="NZ_VOWJ01000036.1"/>
</dbReference>
<protein>
    <submittedName>
        <fullName evidence="1">Uncharacterized protein</fullName>
    </submittedName>
</protein>
<accession>A0A5C7DPU0</accession>
<name>A0A5C7DPU0_9BACT</name>